<dbReference type="PROSITE" id="PS50110">
    <property type="entry name" value="RESPONSE_REGULATORY"/>
    <property type="match status" value="1"/>
</dbReference>
<dbReference type="PANTHER" id="PTHR44591">
    <property type="entry name" value="STRESS RESPONSE REGULATOR PROTEIN 1"/>
    <property type="match status" value="1"/>
</dbReference>
<dbReference type="SMART" id="SM00448">
    <property type="entry name" value="REC"/>
    <property type="match status" value="1"/>
</dbReference>
<dbReference type="InterPro" id="IPR011006">
    <property type="entry name" value="CheY-like_superfamily"/>
</dbReference>
<dbReference type="InterPro" id="IPR001789">
    <property type="entry name" value="Sig_transdc_resp-reg_receiver"/>
</dbReference>
<dbReference type="EMBL" id="CP003273">
    <property type="protein sequence ID" value="AGL03010.1"/>
    <property type="molecule type" value="Genomic_DNA"/>
</dbReference>
<sequence>MKRFLIIDDDEGMCWALKKALEHENRDILTATSGSDGLALFDAYQIDLILLDIKMQDTNGLDVLQQIRQKNLEVPVLIMTGYSSLSIALQAIEKGATGYITKPVQIPRLKETIQKIFPEDNITEGV</sequence>
<dbReference type="CDD" id="cd00156">
    <property type="entry name" value="REC"/>
    <property type="match status" value="1"/>
</dbReference>
<evidence type="ECO:0000259" key="5">
    <source>
        <dbReference type="PROSITE" id="PS50110"/>
    </source>
</evidence>
<dbReference type="PANTHER" id="PTHR44591:SF3">
    <property type="entry name" value="RESPONSE REGULATORY DOMAIN-CONTAINING PROTEIN"/>
    <property type="match status" value="1"/>
</dbReference>
<dbReference type="Proteomes" id="UP000013520">
    <property type="component" value="Chromosome"/>
</dbReference>
<proteinExistence type="predicted"/>
<dbReference type="AlphaFoldDB" id="R4KR33"/>
<keyword evidence="7" id="KW-1185">Reference proteome</keyword>
<dbReference type="SUPFAM" id="SSF52172">
    <property type="entry name" value="CheY-like"/>
    <property type="match status" value="1"/>
</dbReference>
<dbReference type="GO" id="GO:0003677">
    <property type="term" value="F:DNA binding"/>
    <property type="evidence" value="ECO:0007669"/>
    <property type="project" value="UniProtKB-KW"/>
</dbReference>
<keyword evidence="2 4" id="KW-0597">Phosphoprotein</keyword>
<dbReference type="InterPro" id="IPR050595">
    <property type="entry name" value="Bact_response_regulator"/>
</dbReference>
<feature type="modified residue" description="4-aspartylphosphate" evidence="4">
    <location>
        <position position="52"/>
    </location>
</feature>
<protein>
    <recommendedName>
        <fullName evidence="1">Stage 0 sporulation protein A homolog</fullName>
    </recommendedName>
</protein>
<name>R4KR33_9FIRM</name>
<evidence type="ECO:0000256" key="1">
    <source>
        <dbReference type="ARBA" id="ARBA00018672"/>
    </source>
</evidence>
<evidence type="ECO:0000256" key="2">
    <source>
        <dbReference type="ARBA" id="ARBA00022553"/>
    </source>
</evidence>
<dbReference type="RefSeq" id="WP_006520400.1">
    <property type="nucleotide sequence ID" value="NC_021184.1"/>
</dbReference>
<feature type="domain" description="Response regulatory" evidence="5">
    <location>
        <begin position="3"/>
        <end position="117"/>
    </location>
</feature>
<dbReference type="Gene3D" id="3.40.50.2300">
    <property type="match status" value="1"/>
</dbReference>
<dbReference type="OrthoDB" id="9808843at2"/>
<dbReference type="Pfam" id="PF00072">
    <property type="entry name" value="Response_reg"/>
    <property type="match status" value="1"/>
</dbReference>
<reference evidence="6 7" key="1">
    <citation type="submission" date="2012-01" db="EMBL/GenBank/DDBJ databases">
        <title>Complete sequence of Desulfotomaculum gibsoniae DSM 7213.</title>
        <authorList>
            <consortium name="US DOE Joint Genome Institute"/>
            <person name="Lucas S."/>
            <person name="Han J."/>
            <person name="Lapidus A."/>
            <person name="Cheng J.-F."/>
            <person name="Goodwin L."/>
            <person name="Pitluck S."/>
            <person name="Peters L."/>
            <person name="Ovchinnikova G."/>
            <person name="Teshima H."/>
            <person name="Detter J.C."/>
            <person name="Han C."/>
            <person name="Tapia R."/>
            <person name="Land M."/>
            <person name="Hauser L."/>
            <person name="Kyrpides N."/>
            <person name="Ivanova N."/>
            <person name="Pagani I."/>
            <person name="Parshina S."/>
            <person name="Plugge C."/>
            <person name="Muyzer G."/>
            <person name="Kuever J."/>
            <person name="Ivanova A."/>
            <person name="Nazina T."/>
            <person name="Klenk H.-P."/>
            <person name="Brambilla E."/>
            <person name="Spring S."/>
            <person name="Stams A.F."/>
            <person name="Woyke T."/>
        </authorList>
    </citation>
    <scope>NUCLEOTIDE SEQUENCE [LARGE SCALE GENOMIC DNA]</scope>
    <source>
        <strain evidence="6 7">DSM 7213</strain>
    </source>
</reference>
<keyword evidence="6" id="KW-0238">DNA-binding</keyword>
<evidence type="ECO:0000256" key="3">
    <source>
        <dbReference type="ARBA" id="ARBA00024867"/>
    </source>
</evidence>
<gene>
    <name evidence="6" type="ORF">Desgi_3688</name>
</gene>
<dbReference type="STRING" id="767817.Desgi_3688"/>
<dbReference type="HOGENOM" id="CLU_000445_69_8_9"/>
<evidence type="ECO:0000313" key="7">
    <source>
        <dbReference type="Proteomes" id="UP000013520"/>
    </source>
</evidence>
<dbReference type="GO" id="GO:0000160">
    <property type="term" value="P:phosphorelay signal transduction system"/>
    <property type="evidence" value="ECO:0007669"/>
    <property type="project" value="InterPro"/>
</dbReference>
<comment type="function">
    <text evidence="3">May play the central regulatory role in sporulation. It may be an element of the effector pathway responsible for the activation of sporulation genes in response to nutritional stress. Spo0A may act in concert with spo0H (a sigma factor) to control the expression of some genes that are critical to the sporulation process.</text>
</comment>
<evidence type="ECO:0000313" key="6">
    <source>
        <dbReference type="EMBL" id="AGL03010.1"/>
    </source>
</evidence>
<dbReference type="eggNOG" id="COG2204">
    <property type="taxonomic scope" value="Bacteria"/>
</dbReference>
<organism evidence="6 7">
    <name type="scientific">Desulfoscipio gibsoniae DSM 7213</name>
    <dbReference type="NCBI Taxonomy" id="767817"/>
    <lineage>
        <taxon>Bacteria</taxon>
        <taxon>Bacillati</taxon>
        <taxon>Bacillota</taxon>
        <taxon>Clostridia</taxon>
        <taxon>Eubacteriales</taxon>
        <taxon>Desulfallaceae</taxon>
        <taxon>Desulfoscipio</taxon>
    </lineage>
</organism>
<accession>R4KR33</accession>
<dbReference type="KEGG" id="dgi:Desgi_3688"/>
<evidence type="ECO:0000256" key="4">
    <source>
        <dbReference type="PROSITE-ProRule" id="PRU00169"/>
    </source>
</evidence>